<dbReference type="KEGG" id="pmf:P9303_11341"/>
<accession>A2C8S3</accession>
<dbReference type="HOGENOM" id="CLU_171896_0_0_3"/>
<name>A2C8S3_PROM3</name>
<dbReference type="BioCyc" id="PMAR59922:G1G80-1001-MONOMER"/>
<dbReference type="Proteomes" id="UP000002274">
    <property type="component" value="Chromosome"/>
</dbReference>
<gene>
    <name evidence="1" type="ordered locus">P9303_11341</name>
</gene>
<evidence type="ECO:0000313" key="1">
    <source>
        <dbReference type="EMBL" id="ABM77883.1"/>
    </source>
</evidence>
<dbReference type="EMBL" id="CP000554">
    <property type="protein sequence ID" value="ABM77883.1"/>
    <property type="molecule type" value="Genomic_DNA"/>
</dbReference>
<dbReference type="AlphaFoldDB" id="A2C8S3"/>
<sequence>MEPAVLTTVVFSQAIQTKPLTYTSPAAREREIYFSSARNLANAQFQLADAELTQRLWQDVSDRDLDVDRVLNLMYGCWFHDDAEAMIDADEAFLQSGRAET</sequence>
<evidence type="ECO:0000313" key="2">
    <source>
        <dbReference type="Proteomes" id="UP000002274"/>
    </source>
</evidence>
<protein>
    <submittedName>
        <fullName evidence="1">Uncharacterized protein</fullName>
    </submittedName>
</protein>
<dbReference type="STRING" id="59922.P9303_11341"/>
<proteinExistence type="predicted"/>
<organism evidence="1 2">
    <name type="scientific">Prochlorococcus marinus (strain MIT 9303)</name>
    <dbReference type="NCBI Taxonomy" id="59922"/>
    <lineage>
        <taxon>Bacteria</taxon>
        <taxon>Bacillati</taxon>
        <taxon>Cyanobacteriota</taxon>
        <taxon>Cyanophyceae</taxon>
        <taxon>Synechococcales</taxon>
        <taxon>Prochlorococcaceae</taxon>
        <taxon>Prochlorococcus</taxon>
    </lineage>
</organism>
<reference evidence="1 2" key="1">
    <citation type="journal article" date="2007" name="PLoS Genet.">
        <title>Patterns and implications of gene gain and loss in the evolution of Prochlorococcus.</title>
        <authorList>
            <person name="Kettler G.C."/>
            <person name="Martiny A.C."/>
            <person name="Huang K."/>
            <person name="Zucker J."/>
            <person name="Coleman M.L."/>
            <person name="Rodrigue S."/>
            <person name="Chen F."/>
            <person name="Lapidus A."/>
            <person name="Ferriera S."/>
            <person name="Johnson J."/>
            <person name="Steglich C."/>
            <person name="Church G.M."/>
            <person name="Richardson P."/>
            <person name="Chisholm S.W."/>
        </authorList>
    </citation>
    <scope>NUCLEOTIDE SEQUENCE [LARGE SCALE GENOMIC DNA]</scope>
    <source>
        <strain evidence="1 2">MIT 9303</strain>
    </source>
</reference>
<dbReference type="RefSeq" id="WP_011130361.1">
    <property type="nucleotide sequence ID" value="NC_008820.1"/>
</dbReference>